<protein>
    <submittedName>
        <fullName evidence="1">Uncharacterized protein</fullName>
    </submittedName>
</protein>
<keyword evidence="2" id="KW-1185">Reference proteome</keyword>
<dbReference type="Proteomes" id="UP000324222">
    <property type="component" value="Unassembled WGS sequence"/>
</dbReference>
<evidence type="ECO:0000313" key="1">
    <source>
        <dbReference type="EMBL" id="MPC56437.1"/>
    </source>
</evidence>
<sequence length="85" mass="10070">MHWGFRLVFTSHYLVIPQRKRFRNRFHGLVNISLGTSSTPVVFIKQSAGVIRLVFGIHQPHSTDSTWNWFHNQFQRFRPPKEPVP</sequence>
<dbReference type="EMBL" id="VSRR010013939">
    <property type="protein sequence ID" value="MPC56437.1"/>
    <property type="molecule type" value="Genomic_DNA"/>
</dbReference>
<evidence type="ECO:0000313" key="2">
    <source>
        <dbReference type="Proteomes" id="UP000324222"/>
    </source>
</evidence>
<dbReference type="AlphaFoldDB" id="A0A5B7GGN8"/>
<reference evidence="1 2" key="1">
    <citation type="submission" date="2019-05" db="EMBL/GenBank/DDBJ databases">
        <title>Another draft genome of Portunus trituberculatus and its Hox gene families provides insights of decapod evolution.</title>
        <authorList>
            <person name="Jeong J.-H."/>
            <person name="Song I."/>
            <person name="Kim S."/>
            <person name="Choi T."/>
            <person name="Kim D."/>
            <person name="Ryu S."/>
            <person name="Kim W."/>
        </authorList>
    </citation>
    <scope>NUCLEOTIDE SEQUENCE [LARGE SCALE GENOMIC DNA]</scope>
    <source>
        <tissue evidence="1">Muscle</tissue>
    </source>
</reference>
<proteinExistence type="predicted"/>
<organism evidence="1 2">
    <name type="scientific">Portunus trituberculatus</name>
    <name type="common">Swimming crab</name>
    <name type="synonym">Neptunus trituberculatus</name>
    <dbReference type="NCBI Taxonomy" id="210409"/>
    <lineage>
        <taxon>Eukaryota</taxon>
        <taxon>Metazoa</taxon>
        <taxon>Ecdysozoa</taxon>
        <taxon>Arthropoda</taxon>
        <taxon>Crustacea</taxon>
        <taxon>Multicrustacea</taxon>
        <taxon>Malacostraca</taxon>
        <taxon>Eumalacostraca</taxon>
        <taxon>Eucarida</taxon>
        <taxon>Decapoda</taxon>
        <taxon>Pleocyemata</taxon>
        <taxon>Brachyura</taxon>
        <taxon>Eubrachyura</taxon>
        <taxon>Portunoidea</taxon>
        <taxon>Portunidae</taxon>
        <taxon>Portuninae</taxon>
        <taxon>Portunus</taxon>
    </lineage>
</organism>
<gene>
    <name evidence="1" type="ORF">E2C01_050398</name>
</gene>
<accession>A0A5B7GGN8</accession>
<name>A0A5B7GGN8_PORTR</name>
<comment type="caution">
    <text evidence="1">The sequence shown here is derived from an EMBL/GenBank/DDBJ whole genome shotgun (WGS) entry which is preliminary data.</text>
</comment>